<dbReference type="AlphaFoldDB" id="A0AAN7UU98"/>
<dbReference type="Proteomes" id="UP001305414">
    <property type="component" value="Unassembled WGS sequence"/>
</dbReference>
<comment type="caution">
    <text evidence="1">The sequence shown here is derived from an EMBL/GenBank/DDBJ whole genome shotgun (WGS) entry which is preliminary data.</text>
</comment>
<accession>A0AAN7UU98</accession>
<gene>
    <name evidence="1" type="ORF">RRF57_003408</name>
</gene>
<name>A0AAN7UU98_9PEZI</name>
<protein>
    <submittedName>
        <fullName evidence="1">Uncharacterized protein</fullName>
    </submittedName>
</protein>
<dbReference type="EMBL" id="JAWHQM010000006">
    <property type="protein sequence ID" value="KAK5627694.1"/>
    <property type="molecule type" value="Genomic_DNA"/>
</dbReference>
<organism evidence="1 2">
    <name type="scientific">Xylaria bambusicola</name>
    <dbReference type="NCBI Taxonomy" id="326684"/>
    <lineage>
        <taxon>Eukaryota</taxon>
        <taxon>Fungi</taxon>
        <taxon>Dikarya</taxon>
        <taxon>Ascomycota</taxon>
        <taxon>Pezizomycotina</taxon>
        <taxon>Sordariomycetes</taxon>
        <taxon>Xylariomycetidae</taxon>
        <taxon>Xylariales</taxon>
        <taxon>Xylariaceae</taxon>
        <taxon>Xylaria</taxon>
    </lineage>
</organism>
<keyword evidence="2" id="KW-1185">Reference proteome</keyword>
<evidence type="ECO:0000313" key="2">
    <source>
        <dbReference type="Proteomes" id="UP001305414"/>
    </source>
</evidence>
<reference evidence="1 2" key="1">
    <citation type="submission" date="2023-10" db="EMBL/GenBank/DDBJ databases">
        <title>Draft genome sequence of Xylaria bambusicola isolate GMP-LS, the root and basal stem rot pathogen of sugarcane in Indonesia.</title>
        <authorList>
            <person name="Selvaraj P."/>
            <person name="Muralishankar V."/>
            <person name="Muruganantham S."/>
            <person name="Sp S."/>
            <person name="Haryani S."/>
            <person name="Lau K.J.X."/>
            <person name="Naqvi N.I."/>
        </authorList>
    </citation>
    <scope>NUCLEOTIDE SEQUENCE [LARGE SCALE GENOMIC DNA]</scope>
    <source>
        <strain evidence="1">GMP-LS</strain>
    </source>
</reference>
<sequence>MRLGKYTASSFKVTSTYVFVLVPVNWRHDITVAQHPESQEGQCDLLGKEDSPDAWMNIGEGITNASDDKIFKRRRLSHKRRLVPVLCQVSLANKAIRKLQDCR</sequence>
<evidence type="ECO:0000313" key="1">
    <source>
        <dbReference type="EMBL" id="KAK5627694.1"/>
    </source>
</evidence>
<proteinExistence type="predicted"/>